<evidence type="ECO:0000313" key="2">
    <source>
        <dbReference type="Proteomes" id="UP001362999"/>
    </source>
</evidence>
<name>A0AAW0AV97_9AGAR</name>
<feature type="non-terminal residue" evidence="1">
    <location>
        <position position="1"/>
    </location>
</feature>
<organism evidence="1 2">
    <name type="scientific">Favolaschia claudopus</name>
    <dbReference type="NCBI Taxonomy" id="2862362"/>
    <lineage>
        <taxon>Eukaryota</taxon>
        <taxon>Fungi</taxon>
        <taxon>Dikarya</taxon>
        <taxon>Basidiomycota</taxon>
        <taxon>Agaricomycotina</taxon>
        <taxon>Agaricomycetes</taxon>
        <taxon>Agaricomycetidae</taxon>
        <taxon>Agaricales</taxon>
        <taxon>Marasmiineae</taxon>
        <taxon>Mycenaceae</taxon>
        <taxon>Favolaschia</taxon>
    </lineage>
</organism>
<proteinExistence type="predicted"/>
<keyword evidence="2" id="KW-1185">Reference proteome</keyword>
<reference evidence="1 2" key="1">
    <citation type="journal article" date="2024" name="J Genomics">
        <title>Draft genome sequencing and assembly of Favolaschia claudopus CIRM-BRFM 2984 isolated from oak limbs.</title>
        <authorList>
            <person name="Navarro D."/>
            <person name="Drula E."/>
            <person name="Chaduli D."/>
            <person name="Cazenave R."/>
            <person name="Ahrendt S."/>
            <person name="Wang J."/>
            <person name="Lipzen A."/>
            <person name="Daum C."/>
            <person name="Barry K."/>
            <person name="Grigoriev I.V."/>
            <person name="Favel A."/>
            <person name="Rosso M.N."/>
            <person name="Martin F."/>
        </authorList>
    </citation>
    <scope>NUCLEOTIDE SEQUENCE [LARGE SCALE GENOMIC DNA]</scope>
    <source>
        <strain evidence="1 2">CIRM-BRFM 2984</strain>
    </source>
</reference>
<dbReference type="Proteomes" id="UP001362999">
    <property type="component" value="Unassembled WGS sequence"/>
</dbReference>
<comment type="caution">
    <text evidence="1">The sequence shown here is derived from an EMBL/GenBank/DDBJ whole genome shotgun (WGS) entry which is preliminary data.</text>
</comment>
<protein>
    <submittedName>
        <fullName evidence="1">Uncharacterized protein</fullName>
    </submittedName>
</protein>
<evidence type="ECO:0000313" key="1">
    <source>
        <dbReference type="EMBL" id="KAK7016554.1"/>
    </source>
</evidence>
<dbReference type="AlphaFoldDB" id="A0AAW0AV97"/>
<sequence length="92" mass="9797">LNACGPFHEISSGGQEKLGKQALDMSDIGLPIYGSGVTTYLSCLMGFFPNSRTAAAIGHLFLDFIEATGGISIQMTMDKGSEIGWQYVMQSS</sequence>
<gene>
    <name evidence="1" type="ORF">R3P38DRAFT_2461054</name>
</gene>
<dbReference type="EMBL" id="JAWWNJ010000050">
    <property type="protein sequence ID" value="KAK7016554.1"/>
    <property type="molecule type" value="Genomic_DNA"/>
</dbReference>
<feature type="non-terminal residue" evidence="1">
    <location>
        <position position="92"/>
    </location>
</feature>
<accession>A0AAW0AV97</accession>